<gene>
    <name evidence="3" type="ORF">G4L39_04010</name>
</gene>
<dbReference type="Gene3D" id="3.40.50.720">
    <property type="entry name" value="NAD(P)-binding Rossmann-like Domain"/>
    <property type="match status" value="1"/>
</dbReference>
<dbReference type="PANTHER" id="PTHR43000">
    <property type="entry name" value="DTDP-D-GLUCOSE 4,6-DEHYDRATASE-RELATED"/>
    <property type="match status" value="1"/>
</dbReference>
<keyword evidence="4" id="KW-1185">Reference proteome</keyword>
<evidence type="ECO:0000313" key="3">
    <source>
        <dbReference type="EMBL" id="NGO38565.1"/>
    </source>
</evidence>
<dbReference type="PROSITE" id="PS51257">
    <property type="entry name" value="PROKAR_LIPOPROTEIN"/>
    <property type="match status" value="1"/>
</dbReference>
<accession>A0A6M1RPH1</accession>
<dbReference type="InterPro" id="IPR001509">
    <property type="entry name" value="Epimerase_deHydtase"/>
</dbReference>
<evidence type="ECO:0000313" key="4">
    <source>
        <dbReference type="Proteomes" id="UP000477311"/>
    </source>
</evidence>
<dbReference type="Proteomes" id="UP000477311">
    <property type="component" value="Unassembled WGS sequence"/>
</dbReference>
<comment type="similarity">
    <text evidence="1">Belongs to the NAD(P)-dependent epimerase/dehydratase family.</text>
</comment>
<feature type="domain" description="NAD-dependent epimerase/dehydratase" evidence="2">
    <location>
        <begin position="4"/>
        <end position="224"/>
    </location>
</feature>
<evidence type="ECO:0000259" key="2">
    <source>
        <dbReference type="Pfam" id="PF01370"/>
    </source>
</evidence>
<dbReference type="RefSeq" id="WP_165106113.1">
    <property type="nucleotide sequence ID" value="NZ_JAAKYA010000023.1"/>
</dbReference>
<dbReference type="AlphaFoldDB" id="A0A6M1RPH1"/>
<dbReference type="EMBL" id="JAAKYA010000023">
    <property type="protein sequence ID" value="NGO38565.1"/>
    <property type="molecule type" value="Genomic_DNA"/>
</dbReference>
<reference evidence="3 4" key="1">
    <citation type="submission" date="2020-02" db="EMBL/GenBank/DDBJ databases">
        <title>Draft genome sequence of Limisphaera ngatamarikiensis NGM72.4T, a thermophilic Verrucomicrobia grouped in subdivision 3.</title>
        <authorList>
            <person name="Carere C.R."/>
            <person name="Steen J."/>
            <person name="Hugenholtz P."/>
            <person name="Stott M.B."/>
        </authorList>
    </citation>
    <scope>NUCLEOTIDE SEQUENCE [LARGE SCALE GENOMIC DNA]</scope>
    <source>
        <strain evidence="3 4">NGM72.4</strain>
    </source>
</reference>
<organism evidence="3 4">
    <name type="scientific">Limisphaera ngatamarikiensis</name>
    <dbReference type="NCBI Taxonomy" id="1324935"/>
    <lineage>
        <taxon>Bacteria</taxon>
        <taxon>Pseudomonadati</taxon>
        <taxon>Verrucomicrobiota</taxon>
        <taxon>Verrucomicrobiia</taxon>
        <taxon>Limisphaerales</taxon>
        <taxon>Limisphaeraceae</taxon>
        <taxon>Limisphaera</taxon>
    </lineage>
</organism>
<dbReference type="InterPro" id="IPR036291">
    <property type="entry name" value="NAD(P)-bd_dom_sf"/>
</dbReference>
<name>A0A6M1RPH1_9BACT</name>
<dbReference type="Pfam" id="PF01370">
    <property type="entry name" value="Epimerase"/>
    <property type="match status" value="1"/>
</dbReference>
<comment type="caution">
    <text evidence="3">The sequence shown here is derived from an EMBL/GenBank/DDBJ whole genome shotgun (WGS) entry which is preliminary data.</text>
</comment>
<dbReference type="SUPFAM" id="SSF51735">
    <property type="entry name" value="NAD(P)-binding Rossmann-fold domains"/>
    <property type="match status" value="1"/>
</dbReference>
<proteinExistence type="inferred from homology"/>
<evidence type="ECO:0000256" key="1">
    <source>
        <dbReference type="ARBA" id="ARBA00007637"/>
    </source>
</evidence>
<protein>
    <submittedName>
        <fullName evidence="3">NAD(P)-dependent oxidoreductase</fullName>
    </submittedName>
</protein>
<dbReference type="Gene3D" id="3.90.25.10">
    <property type="entry name" value="UDP-galactose 4-epimerase, domain 1"/>
    <property type="match status" value="1"/>
</dbReference>
<sequence length="303" mass="32866">MKLLITGAAGFIGSACVRAALARGHLVAGLKRPGRPLPTDLPPSDRLQWLEGTLAEPPWPALEQFAPEACLHAAWIATPGVYLHSPENERLLHDSLTFLHGLARRGIKQIVGVGTCIEYQITGQPLHELHTPVTPTTPYARAKDQLRRNLETLAAQHGCTFAWGRIFYPYGPGEHPARLCSSLLLQLRAGRTVTIKSPHAIKDYIFIEDLARAVLLTLERKVTGPINWGSGTGVTVGEIARTAADCVGRPDLILFQDPPAPDPFHPVVADITQLRSLGWQPTTSLREGLQRLLASLANTPGTG</sequence>